<gene>
    <name evidence="2" type="ORF">DFL_006565</name>
</gene>
<dbReference type="SUPFAM" id="SSF81383">
    <property type="entry name" value="F-box domain"/>
    <property type="match status" value="1"/>
</dbReference>
<dbReference type="InterPro" id="IPR036047">
    <property type="entry name" value="F-box-like_dom_sf"/>
</dbReference>
<dbReference type="RefSeq" id="XP_067487675.1">
    <property type="nucleotide sequence ID" value="XM_067636015.1"/>
</dbReference>
<reference evidence="2 3" key="1">
    <citation type="submission" date="2019-01" db="EMBL/GenBank/DDBJ databases">
        <title>Intercellular communication is required for trap formation in the nematode-trapping fungus Duddingtonia flagrans.</title>
        <authorList>
            <person name="Youssar L."/>
            <person name="Wernet V."/>
            <person name="Hensel N."/>
            <person name="Hildebrandt H.-G."/>
            <person name="Fischer R."/>
        </authorList>
    </citation>
    <scope>NUCLEOTIDE SEQUENCE [LARGE SCALE GENOMIC DNA]</scope>
    <source>
        <strain evidence="2 3">CBS H-5679</strain>
    </source>
</reference>
<dbReference type="Proteomes" id="UP000283090">
    <property type="component" value="Unassembled WGS sequence"/>
</dbReference>
<comment type="caution">
    <text evidence="2">The sequence shown here is derived from an EMBL/GenBank/DDBJ whole genome shotgun (WGS) entry which is preliminary data.</text>
</comment>
<feature type="domain" description="F-box" evidence="1">
    <location>
        <begin position="1"/>
        <end position="51"/>
    </location>
</feature>
<dbReference type="PROSITE" id="PS50181">
    <property type="entry name" value="FBOX"/>
    <property type="match status" value="1"/>
</dbReference>
<evidence type="ECO:0000313" key="2">
    <source>
        <dbReference type="EMBL" id="RVD82131.1"/>
    </source>
</evidence>
<dbReference type="VEuPathDB" id="FungiDB:DFL_006565"/>
<name>A0A436ZT65_ARTFL</name>
<proteinExistence type="predicted"/>
<dbReference type="Pfam" id="PF00646">
    <property type="entry name" value="F-box"/>
    <property type="match status" value="1"/>
</dbReference>
<organism evidence="2 3">
    <name type="scientific">Arthrobotrys flagrans</name>
    <name type="common">Nematode-trapping fungus</name>
    <name type="synonym">Trichothecium flagrans</name>
    <dbReference type="NCBI Taxonomy" id="97331"/>
    <lineage>
        <taxon>Eukaryota</taxon>
        <taxon>Fungi</taxon>
        <taxon>Dikarya</taxon>
        <taxon>Ascomycota</taxon>
        <taxon>Pezizomycotina</taxon>
        <taxon>Orbiliomycetes</taxon>
        <taxon>Orbiliales</taxon>
        <taxon>Orbiliaceae</taxon>
        <taxon>Arthrobotrys</taxon>
    </lineage>
</organism>
<keyword evidence="3" id="KW-1185">Reference proteome</keyword>
<protein>
    <recommendedName>
        <fullName evidence="1">F-box domain-containing protein</fullName>
    </recommendedName>
</protein>
<dbReference type="InterPro" id="IPR001810">
    <property type="entry name" value="F-box_dom"/>
</dbReference>
<sequence>MSILSLPIEIQQQILHHVPWHSHFLLSTVCPLWASILQTPSFAKTRYFSKSNVREISTAQLDPGLHGLLATDVLALEVHRDGACNTLLRLYPDEINASHGISSDKARNAVLAGPMYSEWWAAVNDEDLFATITDQKPKRIIHDISNSPLLISDALLKDNIGRTQESMGRFPDKLNFTFSCLTLFRFGNRYLPAIELDDIYIPALQWRQEDDYSIHKFLATVKEKMVLVFESERKAVRLWVIFRISDFMEDCETWDVQVPILVE</sequence>
<accession>A0A436ZT65</accession>
<dbReference type="AlphaFoldDB" id="A0A436ZT65"/>
<dbReference type="GeneID" id="93588876"/>
<evidence type="ECO:0000313" key="3">
    <source>
        <dbReference type="Proteomes" id="UP000283090"/>
    </source>
</evidence>
<evidence type="ECO:0000259" key="1">
    <source>
        <dbReference type="PROSITE" id="PS50181"/>
    </source>
</evidence>
<dbReference type="EMBL" id="SAEB01000009">
    <property type="protein sequence ID" value="RVD82131.1"/>
    <property type="molecule type" value="Genomic_DNA"/>
</dbReference>